<proteinExistence type="predicted"/>
<dbReference type="OrthoDB" id="9808275at2"/>
<dbReference type="InterPro" id="IPR011051">
    <property type="entry name" value="RmlC_Cupin_sf"/>
</dbReference>
<dbReference type="PANTHER" id="PTHR42742:SF3">
    <property type="entry name" value="FRUCTOKINASE"/>
    <property type="match status" value="1"/>
</dbReference>
<dbReference type="GO" id="GO:0008270">
    <property type="term" value="F:zinc ion binding"/>
    <property type="evidence" value="ECO:0007669"/>
    <property type="project" value="InterPro"/>
</dbReference>
<dbReference type="AlphaFoldDB" id="A0A0X1KS18"/>
<dbReference type="Proteomes" id="UP000077469">
    <property type="component" value="Chromosome"/>
</dbReference>
<dbReference type="PATRIC" id="fig|1123384.7.peg.1569"/>
<dbReference type="RefSeq" id="WP_031504135.1">
    <property type="nucleotide sequence ID" value="NC_022795.1"/>
</dbReference>
<name>A0A0X1KS18_9THEM</name>
<dbReference type="Pfam" id="PF20511">
    <property type="entry name" value="PMI_typeI_cat"/>
    <property type="match status" value="1"/>
</dbReference>
<evidence type="ECO:0000259" key="3">
    <source>
        <dbReference type="Pfam" id="PF20511"/>
    </source>
</evidence>
<dbReference type="KEGG" id="phy:AJ81_07825"/>
<reference evidence="4 5" key="1">
    <citation type="submission" date="2014-01" db="EMBL/GenBank/DDBJ databases">
        <title>Genome sequencing of Thermotog hypogea.</title>
        <authorList>
            <person name="Zhang X."/>
            <person name="Alvare G."/>
            <person name="Fristensky B."/>
            <person name="Chen L."/>
            <person name="Suen T."/>
            <person name="Chen Q."/>
            <person name="Ma K."/>
        </authorList>
    </citation>
    <scope>NUCLEOTIDE SEQUENCE [LARGE SCALE GENOMIC DNA]</scope>
    <source>
        <strain evidence="4 5">DSM 11164</strain>
    </source>
</reference>
<dbReference type="CDD" id="cd07010">
    <property type="entry name" value="cupin_PMI_type_I_N_bac"/>
    <property type="match status" value="1"/>
</dbReference>
<feature type="domain" description="Phosphomannose isomerase type I catalytic" evidence="3">
    <location>
        <begin position="60"/>
        <end position="95"/>
    </location>
</feature>
<dbReference type="GO" id="GO:0004476">
    <property type="term" value="F:mannose-6-phosphate isomerase activity"/>
    <property type="evidence" value="ECO:0007669"/>
    <property type="project" value="InterPro"/>
</dbReference>
<dbReference type="PaxDb" id="1123384-AJ81_07825"/>
<dbReference type="InterPro" id="IPR014710">
    <property type="entry name" value="RmlC-like_jellyroll"/>
</dbReference>
<keyword evidence="2" id="KW-0862">Zinc</keyword>
<sequence length="270" mass="30886">MIVKFEPRFRSMVWGNPKLNRLFNIETSPFIGEVWLLSDLEPFVTSAVDQEKTSLKKLMKDFDMDFPRFPVLIKLVSPAQWLSIQVHPDDTIARAVENEPWGKTECWYFVEPGKIAVVPNGTVLKNCSEPSEISEHLVYLDMRAGDLFFVPAGLIHTLGPESVVVEIQQASDLTYRIYDWGRKRETHIEKASMAVKDFRIEELIHRNFEKLNCGTFSVHHTFGRTHLIGLSIVVFLKEGFVAQIATKAYETFIIADETIEGEALVVKIEK</sequence>
<dbReference type="EMBL" id="CP007141">
    <property type="protein sequence ID" value="AJC74097.1"/>
    <property type="molecule type" value="Genomic_DNA"/>
</dbReference>
<evidence type="ECO:0000313" key="5">
    <source>
        <dbReference type="Proteomes" id="UP000077469"/>
    </source>
</evidence>
<evidence type="ECO:0000256" key="1">
    <source>
        <dbReference type="ARBA" id="ARBA00022723"/>
    </source>
</evidence>
<dbReference type="STRING" id="1123384.AJ81_07825"/>
<gene>
    <name evidence="4" type="ORF">AJ81_07825</name>
</gene>
<protein>
    <submittedName>
        <fullName evidence="4">Mannose-6-phosphate isomerase</fullName>
    </submittedName>
</protein>
<evidence type="ECO:0000313" key="4">
    <source>
        <dbReference type="EMBL" id="AJC74097.1"/>
    </source>
</evidence>
<keyword evidence="4" id="KW-0413">Isomerase</keyword>
<dbReference type="InterPro" id="IPR046457">
    <property type="entry name" value="PMI_typeI_cat"/>
</dbReference>
<organism evidence="4 5">
    <name type="scientific">Pseudothermotoga hypogea DSM 11164 = NBRC 106472</name>
    <dbReference type="NCBI Taxonomy" id="1123384"/>
    <lineage>
        <taxon>Bacteria</taxon>
        <taxon>Thermotogati</taxon>
        <taxon>Thermotogota</taxon>
        <taxon>Thermotogae</taxon>
        <taxon>Thermotogales</taxon>
        <taxon>Thermotogaceae</taxon>
        <taxon>Pseudothermotoga</taxon>
    </lineage>
</organism>
<dbReference type="SUPFAM" id="SSF51182">
    <property type="entry name" value="RmlC-like cupins"/>
    <property type="match status" value="1"/>
</dbReference>
<accession>A0A0X1KS18</accession>
<evidence type="ECO:0000256" key="2">
    <source>
        <dbReference type="ARBA" id="ARBA00022833"/>
    </source>
</evidence>
<dbReference type="InterPro" id="IPR051804">
    <property type="entry name" value="Carb_Metab_Reg_Kinase/Isom"/>
</dbReference>
<dbReference type="Gene3D" id="2.60.120.10">
    <property type="entry name" value="Jelly Rolls"/>
    <property type="match status" value="1"/>
</dbReference>
<keyword evidence="5" id="KW-1185">Reference proteome</keyword>
<dbReference type="PANTHER" id="PTHR42742">
    <property type="entry name" value="TRANSCRIPTIONAL REPRESSOR MPRA"/>
    <property type="match status" value="1"/>
</dbReference>
<keyword evidence="1" id="KW-0479">Metal-binding</keyword>